<reference evidence="1" key="1">
    <citation type="submission" date="2018-05" db="EMBL/GenBank/DDBJ databases">
        <authorList>
            <person name="Lanie J.A."/>
            <person name="Ng W.-L."/>
            <person name="Kazmierczak K.M."/>
            <person name="Andrzejewski T.M."/>
            <person name="Davidsen T.M."/>
            <person name="Wayne K.J."/>
            <person name="Tettelin H."/>
            <person name="Glass J.I."/>
            <person name="Rusch D."/>
            <person name="Podicherti R."/>
            <person name="Tsui H.-C.T."/>
            <person name="Winkler M.E."/>
        </authorList>
    </citation>
    <scope>NUCLEOTIDE SEQUENCE</scope>
</reference>
<gene>
    <name evidence="1" type="ORF">METZ01_LOCUS324945</name>
</gene>
<dbReference type="EMBL" id="UINC01107023">
    <property type="protein sequence ID" value="SVC72091.1"/>
    <property type="molecule type" value="Genomic_DNA"/>
</dbReference>
<feature type="non-terminal residue" evidence="1">
    <location>
        <position position="1"/>
    </location>
</feature>
<accession>A0A382PJI4</accession>
<protein>
    <recommendedName>
        <fullName evidence="2">DUF721 domain-containing protein</fullName>
    </recommendedName>
</protein>
<name>A0A382PJI4_9ZZZZ</name>
<organism evidence="1">
    <name type="scientific">marine metagenome</name>
    <dbReference type="NCBI Taxonomy" id="408172"/>
    <lineage>
        <taxon>unclassified sequences</taxon>
        <taxon>metagenomes</taxon>
        <taxon>ecological metagenomes</taxon>
    </lineage>
</organism>
<dbReference type="AlphaFoldDB" id="A0A382PJI4"/>
<dbReference type="InterPro" id="IPR007922">
    <property type="entry name" value="DciA-like"/>
</dbReference>
<proteinExistence type="predicted"/>
<sequence length="101" mass="11780">VNKAQHISSLLLNERLSFSNLYKKAIFSKKTDLKLKKFLDSDVKDHFQLSNIEKDVVTIVADSPSWATRLRYNIPKILDIMNNQLNFNTIKTVRIKVKNNF</sequence>
<evidence type="ECO:0008006" key="2">
    <source>
        <dbReference type="Google" id="ProtNLM"/>
    </source>
</evidence>
<dbReference type="Pfam" id="PF05258">
    <property type="entry name" value="DciA"/>
    <property type="match status" value="1"/>
</dbReference>
<evidence type="ECO:0000313" key="1">
    <source>
        <dbReference type="EMBL" id="SVC72091.1"/>
    </source>
</evidence>